<comment type="caution">
    <text evidence="19">The sequence shown here is derived from an EMBL/GenBank/DDBJ whole genome shotgun (WGS) entry which is preliminary data.</text>
</comment>
<protein>
    <recommendedName>
        <fullName evidence="21">Polysaccharide export protein</fullName>
    </recommendedName>
</protein>
<dbReference type="Pfam" id="PF02563">
    <property type="entry name" value="Poly_export"/>
    <property type="match status" value="1"/>
</dbReference>
<feature type="domain" description="Polysaccharide export protein N-terminal" evidence="16">
    <location>
        <begin position="130"/>
        <end position="202"/>
    </location>
</feature>
<evidence type="ECO:0000256" key="13">
    <source>
        <dbReference type="ARBA" id="ARBA00023237"/>
    </source>
</evidence>
<feature type="compositionally biased region" description="Low complexity" evidence="15">
    <location>
        <begin position="58"/>
        <end position="70"/>
    </location>
</feature>
<sequence>MTQLVSRLIIFFVLITPLHIFNALAQTAQQIEQFSRLPKAQQEALAAQMGVDLSKISGLSDSSSASDGESQQNNQAYPRGTMFDEFGNPTAPLDDFENQKNDEQDEELKLYGKDLFANAPSTFSPTSNVPVPANYIIGPSDELVLQLYGKENAEHRLKVGRDGNVMVPKLGPISIATKSFSEAKSFLSEQIKAQIPGVEVSLTMGELHSMRVFVMGEAFKPGSYSVSSLSTITHALFVSGGVSDIASLRNIQLKRAGRLVETLDLYELLNSGDTRKDLLLQSGDVVFIPTVSNTVTVDGQVRRPAIYELKGGESLSDVLKLAGGALANGYEQAVSIKRFIDGKQVQLTVDQQTQNLEVLNGDQIVIPEISPFVSDSISVIGAVARPGKYQWHKSLSIHSLLGDTQRDLLESADLSYVLILRESENQHDLDVLQVDLTELDVSQNLLLQRNDKILVFSKVESEVLGDIKLEDLGYTATELAQKDKELWQARIEEKLFWRSVGLTKVENQAGKYDDTKMDMQSQSIIELSEAERKKVLEFKDSTYFSRKRMLSPVIAKLKQQARYGKPIKLVDVAGEVKVPGIYPLSENATVRDLIKAAGGLTEASYSQQSEITRTKINANGSAEVEHIEFKPFEVLSSDGANKLYLKSKDRVNIFAVPSWQEELTVVVKGEVEFPGEYTIRRGETLADLVKRVGGLTEFGDPDSVIFTRETLREQERKNLRALGQELRKQIASESLRRQSGAGSIVSYDEARKLLNDLTSAEAVGRLVIDLNKIIQGKATTNVILEDGDALYVQVRRQSVNVIGEVYVPTSHLYTDGQSYESYISQSGGYRALADKERTYIIRANGAVSIPGNNNGFWFSEEQDNISIMPGDTIVVPFDSDNIDNMTLWTNATQILYQLAISVAAIGSL</sequence>
<feature type="domain" description="Soluble ligand binding" evidence="17">
    <location>
        <begin position="295"/>
        <end position="341"/>
    </location>
</feature>
<evidence type="ECO:0000256" key="14">
    <source>
        <dbReference type="ARBA" id="ARBA00023288"/>
    </source>
</evidence>
<keyword evidence="13" id="KW-0998">Cell outer membrane</keyword>
<dbReference type="InterPro" id="IPR054765">
    <property type="entry name" value="SLBB_dom"/>
</dbReference>
<dbReference type="STRING" id="493475.GARC_2830"/>
<dbReference type="RefSeq" id="WP_007621050.1">
    <property type="nucleotide sequence ID" value="NZ_BAEO01000040.1"/>
</dbReference>
<dbReference type="GO" id="GO:0009279">
    <property type="term" value="C:cell outer membrane"/>
    <property type="evidence" value="ECO:0007669"/>
    <property type="project" value="UniProtKB-SubCell"/>
</dbReference>
<evidence type="ECO:0000256" key="12">
    <source>
        <dbReference type="ARBA" id="ARBA00023139"/>
    </source>
</evidence>
<dbReference type="PANTHER" id="PTHR33619:SF3">
    <property type="entry name" value="POLYSACCHARIDE EXPORT PROTEIN GFCE-RELATED"/>
    <property type="match status" value="1"/>
</dbReference>
<dbReference type="InterPro" id="IPR003715">
    <property type="entry name" value="Poly_export_N"/>
</dbReference>
<dbReference type="Pfam" id="PF10531">
    <property type="entry name" value="SLBB"/>
    <property type="match status" value="3"/>
</dbReference>
<evidence type="ECO:0000313" key="20">
    <source>
        <dbReference type="Proteomes" id="UP000006327"/>
    </source>
</evidence>
<evidence type="ECO:0000256" key="3">
    <source>
        <dbReference type="ARBA" id="ARBA00022448"/>
    </source>
</evidence>
<dbReference type="PANTHER" id="PTHR33619">
    <property type="entry name" value="POLYSACCHARIDE EXPORT PROTEIN GFCE-RELATED"/>
    <property type="match status" value="1"/>
</dbReference>
<evidence type="ECO:0000256" key="6">
    <source>
        <dbReference type="ARBA" id="ARBA00022692"/>
    </source>
</evidence>
<dbReference type="AlphaFoldDB" id="K6Z8Q1"/>
<gene>
    <name evidence="19" type="ORF">GARC_2830</name>
</gene>
<keyword evidence="5" id="KW-0762">Sugar transport</keyword>
<dbReference type="GO" id="GO:0006811">
    <property type="term" value="P:monoatomic ion transport"/>
    <property type="evidence" value="ECO:0007669"/>
    <property type="project" value="UniProtKB-KW"/>
</dbReference>
<evidence type="ECO:0000256" key="1">
    <source>
        <dbReference type="ARBA" id="ARBA00004571"/>
    </source>
</evidence>
<dbReference type="Gene3D" id="3.10.560.10">
    <property type="entry name" value="Outer membrane lipoprotein wza domain like"/>
    <property type="match status" value="6"/>
</dbReference>
<keyword evidence="20" id="KW-1185">Reference proteome</keyword>
<dbReference type="GO" id="GO:0015159">
    <property type="term" value="F:polysaccharide transmembrane transporter activity"/>
    <property type="evidence" value="ECO:0007669"/>
    <property type="project" value="InterPro"/>
</dbReference>
<evidence type="ECO:0000256" key="4">
    <source>
        <dbReference type="ARBA" id="ARBA00022452"/>
    </source>
</evidence>
<keyword evidence="11" id="KW-0472">Membrane</keyword>
<evidence type="ECO:0000256" key="5">
    <source>
        <dbReference type="ARBA" id="ARBA00022597"/>
    </source>
</evidence>
<evidence type="ECO:0000256" key="10">
    <source>
        <dbReference type="ARBA" id="ARBA00023114"/>
    </source>
</evidence>
<name>K6Z8Q1_9ALTE</name>
<proteinExistence type="inferred from homology"/>
<keyword evidence="6" id="KW-0812">Transmembrane</keyword>
<dbReference type="OrthoDB" id="9808948at2"/>
<keyword evidence="3" id="KW-0813">Transport</keyword>
<evidence type="ECO:0000259" key="16">
    <source>
        <dbReference type="Pfam" id="PF02563"/>
    </source>
</evidence>
<feature type="domain" description="Soluble ligand binding" evidence="17">
    <location>
        <begin position="665"/>
        <end position="708"/>
    </location>
</feature>
<keyword evidence="4" id="KW-1134">Transmembrane beta strand</keyword>
<keyword evidence="9" id="KW-0406">Ion transport</keyword>
<dbReference type="Pfam" id="PF22461">
    <property type="entry name" value="SLBB_2"/>
    <property type="match status" value="1"/>
</dbReference>
<comment type="similarity">
    <text evidence="2">Belongs to the BexD/CtrA/VexA family.</text>
</comment>
<dbReference type="eggNOG" id="COG1596">
    <property type="taxonomic scope" value="Bacteria"/>
</dbReference>
<dbReference type="GO" id="GO:0015288">
    <property type="term" value="F:porin activity"/>
    <property type="evidence" value="ECO:0007669"/>
    <property type="project" value="UniProtKB-KW"/>
</dbReference>
<feature type="domain" description="SLBB" evidence="18">
    <location>
        <begin position="211"/>
        <end position="288"/>
    </location>
</feature>
<keyword evidence="10" id="KW-0626">Porin</keyword>
<accession>K6Z8Q1</accession>
<dbReference type="GO" id="GO:0046930">
    <property type="term" value="C:pore complex"/>
    <property type="evidence" value="ECO:0007669"/>
    <property type="project" value="UniProtKB-KW"/>
</dbReference>
<feature type="domain" description="Soluble ligand binding" evidence="17">
    <location>
        <begin position="570"/>
        <end position="613"/>
    </location>
</feature>
<evidence type="ECO:0000256" key="9">
    <source>
        <dbReference type="ARBA" id="ARBA00023065"/>
    </source>
</evidence>
<evidence type="ECO:0000256" key="7">
    <source>
        <dbReference type="ARBA" id="ARBA00022729"/>
    </source>
</evidence>
<dbReference type="InterPro" id="IPR019554">
    <property type="entry name" value="Soluble_ligand-bd"/>
</dbReference>
<evidence type="ECO:0000259" key="17">
    <source>
        <dbReference type="Pfam" id="PF10531"/>
    </source>
</evidence>
<feature type="region of interest" description="Disordered" evidence="15">
    <location>
        <begin position="58"/>
        <end position="104"/>
    </location>
</feature>
<evidence type="ECO:0000256" key="2">
    <source>
        <dbReference type="ARBA" id="ARBA00009450"/>
    </source>
</evidence>
<keyword evidence="7" id="KW-0732">Signal</keyword>
<dbReference type="InterPro" id="IPR049712">
    <property type="entry name" value="Poly_export"/>
</dbReference>
<organism evidence="19 20">
    <name type="scientific">Paraglaciecola arctica BSs20135</name>
    <dbReference type="NCBI Taxonomy" id="493475"/>
    <lineage>
        <taxon>Bacteria</taxon>
        <taxon>Pseudomonadati</taxon>
        <taxon>Pseudomonadota</taxon>
        <taxon>Gammaproteobacteria</taxon>
        <taxon>Alteromonadales</taxon>
        <taxon>Alteromonadaceae</taxon>
        <taxon>Paraglaciecola</taxon>
    </lineage>
</organism>
<evidence type="ECO:0000256" key="11">
    <source>
        <dbReference type="ARBA" id="ARBA00023136"/>
    </source>
</evidence>
<evidence type="ECO:0000256" key="8">
    <source>
        <dbReference type="ARBA" id="ARBA00023047"/>
    </source>
</evidence>
<evidence type="ECO:0008006" key="21">
    <source>
        <dbReference type="Google" id="ProtNLM"/>
    </source>
</evidence>
<keyword evidence="12" id="KW-0564">Palmitate</keyword>
<comment type="subcellular location">
    <subcellularLocation>
        <location evidence="1">Cell outer membrane</location>
        <topology evidence="1">Multi-pass membrane protein</topology>
    </subcellularLocation>
</comment>
<dbReference type="EMBL" id="BAEO01000040">
    <property type="protein sequence ID" value="GAC19795.1"/>
    <property type="molecule type" value="Genomic_DNA"/>
</dbReference>
<keyword evidence="14" id="KW-0449">Lipoprotein</keyword>
<evidence type="ECO:0000313" key="19">
    <source>
        <dbReference type="EMBL" id="GAC19795.1"/>
    </source>
</evidence>
<evidence type="ECO:0000256" key="15">
    <source>
        <dbReference type="SAM" id="MobiDB-lite"/>
    </source>
</evidence>
<keyword evidence="8" id="KW-0625">Polysaccharide transport</keyword>
<dbReference type="Proteomes" id="UP000006327">
    <property type="component" value="Unassembled WGS sequence"/>
</dbReference>
<evidence type="ECO:0000259" key="18">
    <source>
        <dbReference type="Pfam" id="PF22461"/>
    </source>
</evidence>
<reference evidence="19 20" key="1">
    <citation type="journal article" date="2017" name="Antonie Van Leeuwenhoek">
        <title>Rhizobium rhizosphaerae sp. nov., a novel species isolated from rice rhizosphere.</title>
        <authorList>
            <person name="Zhao J.J."/>
            <person name="Zhang J."/>
            <person name="Zhang R.J."/>
            <person name="Zhang C.W."/>
            <person name="Yin H.Q."/>
            <person name="Zhang X.X."/>
        </authorList>
    </citation>
    <scope>NUCLEOTIDE SEQUENCE [LARGE SCALE GENOMIC DNA]</scope>
    <source>
        <strain evidence="19 20">BSs20135</strain>
    </source>
</reference>